<reference evidence="2 3" key="1">
    <citation type="submission" date="2019-01" db="EMBL/GenBank/DDBJ databases">
        <authorList>
            <consortium name="Pathogen Informatics"/>
        </authorList>
    </citation>
    <scope>NUCLEOTIDE SEQUENCE [LARGE SCALE GENOMIC DNA]</scope>
    <source>
        <strain evidence="2 3">NCTC10112</strain>
    </source>
</reference>
<dbReference type="KEGG" id="mob:NCTC10112_00600"/>
<proteinExistence type="predicted"/>
<evidence type="ECO:0000256" key="1">
    <source>
        <dbReference type="SAM" id="Phobius"/>
    </source>
</evidence>
<dbReference type="OrthoDB" id="397639at2"/>
<accession>A0A448ZXW8</accession>
<sequence>MFETKKKKSDIRVPGGIRHYLSWARSKVSLGYKKWSSKRIAFVSVLIAISVVFFLISVRIIPISALPSYKFSFIGLPVKITGFIFGPIIGMLTGILADLISFLLVPTYYHYLYTISISIAGFIPGLCGYYFFGLNEMLFSNKYKIFKFKEIVDFFKKQYSEATIKGNTEDVQYFSECIAYYEVKIILLENKAKPIAMINFAFFSALAVLTIQVFLIISIFIKLDPSYFENNRFIKNKLFYIFATSSGFVGMGVFLILFRIFIKKRYQLFIDIMAIVTFSAILEFLNVIILSWADAATLKIDFWVNLANHSLTGPIKIFFNVVIITTTYRIVAPLLKSKEGDKF</sequence>
<dbReference type="AlphaFoldDB" id="A0A448ZXW8"/>
<dbReference type="Gene3D" id="1.10.1760.20">
    <property type="match status" value="1"/>
</dbReference>
<protein>
    <recommendedName>
        <fullName evidence="4">Folate ECF transporter S component FolT</fullName>
    </recommendedName>
</protein>
<feature type="transmembrane region" description="Helical" evidence="1">
    <location>
        <begin position="241"/>
        <end position="261"/>
    </location>
</feature>
<keyword evidence="3" id="KW-1185">Reference proteome</keyword>
<keyword evidence="1" id="KW-0812">Transmembrane</keyword>
<feature type="transmembrane region" description="Helical" evidence="1">
    <location>
        <begin position="111"/>
        <end position="132"/>
    </location>
</feature>
<feature type="transmembrane region" description="Helical" evidence="1">
    <location>
        <begin position="268"/>
        <end position="293"/>
    </location>
</feature>
<evidence type="ECO:0000313" key="3">
    <source>
        <dbReference type="Proteomes" id="UP000290482"/>
    </source>
</evidence>
<evidence type="ECO:0008006" key="4">
    <source>
        <dbReference type="Google" id="ProtNLM"/>
    </source>
</evidence>
<dbReference type="RefSeq" id="WP_022935778.1">
    <property type="nucleotide sequence ID" value="NZ_LR214940.1"/>
</dbReference>
<feature type="transmembrane region" description="Helical" evidence="1">
    <location>
        <begin position="200"/>
        <end position="221"/>
    </location>
</feature>
<feature type="transmembrane region" description="Helical" evidence="1">
    <location>
        <begin position="40"/>
        <end position="61"/>
    </location>
</feature>
<dbReference type="EMBL" id="LR214940">
    <property type="protein sequence ID" value="VEU56004.1"/>
    <property type="molecule type" value="Genomic_DNA"/>
</dbReference>
<evidence type="ECO:0000313" key="2">
    <source>
        <dbReference type="EMBL" id="VEU56004.1"/>
    </source>
</evidence>
<organism evidence="2 3">
    <name type="scientific">Metamycoplasma orale</name>
    <name type="common">Mycoplasma orale</name>
    <dbReference type="NCBI Taxonomy" id="2121"/>
    <lineage>
        <taxon>Bacteria</taxon>
        <taxon>Bacillati</taxon>
        <taxon>Mycoplasmatota</taxon>
        <taxon>Mycoplasmoidales</taxon>
        <taxon>Metamycoplasmataceae</taxon>
        <taxon>Metamycoplasma</taxon>
    </lineage>
</organism>
<keyword evidence="1" id="KW-0472">Membrane</keyword>
<keyword evidence="1" id="KW-1133">Transmembrane helix</keyword>
<name>A0A448ZXW8_METOS</name>
<dbReference type="Proteomes" id="UP000290482">
    <property type="component" value="Chromosome"/>
</dbReference>
<gene>
    <name evidence="2" type="ORF">NCTC10112_00600</name>
</gene>
<feature type="transmembrane region" description="Helical" evidence="1">
    <location>
        <begin position="313"/>
        <end position="335"/>
    </location>
</feature>
<feature type="transmembrane region" description="Helical" evidence="1">
    <location>
        <begin position="82"/>
        <end position="105"/>
    </location>
</feature>